<evidence type="ECO:0000259" key="4">
    <source>
        <dbReference type="Pfam" id="PF00534"/>
    </source>
</evidence>
<feature type="transmembrane region" description="Helical" evidence="3">
    <location>
        <begin position="463"/>
        <end position="487"/>
    </location>
</feature>
<dbReference type="GO" id="GO:0016757">
    <property type="term" value="F:glycosyltransferase activity"/>
    <property type="evidence" value="ECO:0007669"/>
    <property type="project" value="UniProtKB-KW"/>
</dbReference>
<keyword evidence="3" id="KW-0812">Transmembrane</keyword>
<gene>
    <name evidence="5" type="ORF">TrST_g3571</name>
</gene>
<protein>
    <recommendedName>
        <fullName evidence="4">Glycosyl transferase family 1 domain-containing protein</fullName>
    </recommendedName>
</protein>
<keyword evidence="3" id="KW-0472">Membrane</keyword>
<feature type="region of interest" description="Disordered" evidence="2">
    <location>
        <begin position="1"/>
        <end position="24"/>
    </location>
</feature>
<dbReference type="CDD" id="cd03801">
    <property type="entry name" value="GT4_PimA-like"/>
    <property type="match status" value="1"/>
</dbReference>
<dbReference type="InterPro" id="IPR050194">
    <property type="entry name" value="Glycosyltransferase_grp1"/>
</dbReference>
<keyword evidence="6" id="KW-1185">Reference proteome</keyword>
<feature type="domain" description="Glycosyl transferase family 1" evidence="4">
    <location>
        <begin position="260"/>
        <end position="403"/>
    </location>
</feature>
<proteinExistence type="predicted"/>
<keyword evidence="1" id="KW-0808">Transferase</keyword>
<evidence type="ECO:0000313" key="5">
    <source>
        <dbReference type="EMBL" id="GMH99352.1"/>
    </source>
</evidence>
<dbReference type="SUPFAM" id="SSF53756">
    <property type="entry name" value="UDP-Glycosyltransferase/glycogen phosphorylase"/>
    <property type="match status" value="1"/>
</dbReference>
<sequence length="547" mass="62048">MSHSTDKLHETDEKHEESVEECQNGDSGVHIIDKWREELKSLKPREIVKFMIPMKILLVTPFITTGAKFGNFVHTGGGVAVRYENYEKQLKAAGHETRVLCPDRRTVDTWVLKDSGYITSNCMKGYPINALTPSNILRLVHCFRWCDVVVCPENEHMMSLAFFSKVFRKRMVINVHTNVHQMLSTRPTTLPIFNFVYHQFLRTALCSSRVKCYTVSETNGKLLRENGVEVSGVYELNTREEEVEHFTEKDKQQLRQHLAPGVPKSTPVILFAGRWLEEKRVHRLVSTLPSSAALVIVGDGPLDMTHYNNNNIFVHKGFLPNDKIYACFLAVDWVANASDFETFGNTSYEANSVGVPCILQPAGGHLSQISNPGTNGHFVDFDRPDEEVRSHLESFVHSPPSSEIVKMNIVRKSDAVTILDVIDPASFPKKPHEMPFESKGGDEVFRRGVLIARYAIFETVFKFAILFVGCLFNVIVVGTVAALGGVTQIKADSYQDRLIRVKMHKKRKRDKIISFLRKTGKQEVQVERIKGAKIKEIVRDDQEGEFR</sequence>
<dbReference type="AlphaFoldDB" id="A0A9W7C511"/>
<dbReference type="Proteomes" id="UP001165085">
    <property type="component" value="Unassembled WGS sequence"/>
</dbReference>
<dbReference type="Gene3D" id="3.40.50.2000">
    <property type="entry name" value="Glycogen Phosphorylase B"/>
    <property type="match status" value="2"/>
</dbReference>
<accession>A0A9W7C511</accession>
<evidence type="ECO:0000313" key="6">
    <source>
        <dbReference type="Proteomes" id="UP001165085"/>
    </source>
</evidence>
<organism evidence="5 6">
    <name type="scientific">Triparma strigata</name>
    <dbReference type="NCBI Taxonomy" id="1606541"/>
    <lineage>
        <taxon>Eukaryota</taxon>
        <taxon>Sar</taxon>
        <taxon>Stramenopiles</taxon>
        <taxon>Ochrophyta</taxon>
        <taxon>Bolidophyceae</taxon>
        <taxon>Parmales</taxon>
        <taxon>Triparmaceae</taxon>
        <taxon>Triparma</taxon>
    </lineage>
</organism>
<keyword evidence="1" id="KW-0328">Glycosyltransferase</keyword>
<dbReference type="PANTHER" id="PTHR45947:SF3">
    <property type="entry name" value="SULFOQUINOVOSYL TRANSFERASE SQD2"/>
    <property type="match status" value="1"/>
</dbReference>
<feature type="compositionally biased region" description="Basic and acidic residues" evidence="2">
    <location>
        <begin position="1"/>
        <end position="17"/>
    </location>
</feature>
<keyword evidence="3" id="KW-1133">Transmembrane helix</keyword>
<dbReference type="Pfam" id="PF00534">
    <property type="entry name" value="Glycos_transf_1"/>
    <property type="match status" value="1"/>
</dbReference>
<evidence type="ECO:0000256" key="3">
    <source>
        <dbReference type="SAM" id="Phobius"/>
    </source>
</evidence>
<reference evidence="6" key="1">
    <citation type="journal article" date="2023" name="Commun. Biol.">
        <title>Genome analysis of Parmales, the sister group of diatoms, reveals the evolutionary specialization of diatoms from phago-mixotrophs to photoautotrophs.</title>
        <authorList>
            <person name="Ban H."/>
            <person name="Sato S."/>
            <person name="Yoshikawa S."/>
            <person name="Yamada K."/>
            <person name="Nakamura Y."/>
            <person name="Ichinomiya M."/>
            <person name="Sato N."/>
            <person name="Blanc-Mathieu R."/>
            <person name="Endo H."/>
            <person name="Kuwata A."/>
            <person name="Ogata H."/>
        </authorList>
    </citation>
    <scope>NUCLEOTIDE SEQUENCE [LARGE SCALE GENOMIC DNA]</scope>
    <source>
        <strain evidence="6">NIES 3701</strain>
    </source>
</reference>
<name>A0A9W7C511_9STRA</name>
<dbReference type="InterPro" id="IPR001296">
    <property type="entry name" value="Glyco_trans_1"/>
</dbReference>
<dbReference type="EMBL" id="BRXY01000544">
    <property type="protein sequence ID" value="GMH99352.1"/>
    <property type="molecule type" value="Genomic_DNA"/>
</dbReference>
<evidence type="ECO:0000256" key="2">
    <source>
        <dbReference type="SAM" id="MobiDB-lite"/>
    </source>
</evidence>
<dbReference type="OrthoDB" id="443318at2759"/>
<evidence type="ECO:0000256" key="1">
    <source>
        <dbReference type="ARBA" id="ARBA00022676"/>
    </source>
</evidence>
<comment type="caution">
    <text evidence="5">The sequence shown here is derived from an EMBL/GenBank/DDBJ whole genome shotgun (WGS) entry which is preliminary data.</text>
</comment>
<dbReference type="PANTHER" id="PTHR45947">
    <property type="entry name" value="SULFOQUINOVOSYL TRANSFERASE SQD2"/>
    <property type="match status" value="1"/>
</dbReference>